<name>A0A0V1MJQ6_9BILA</name>
<dbReference type="Proteomes" id="UP000054843">
    <property type="component" value="Unassembled WGS sequence"/>
</dbReference>
<keyword evidence="2" id="KW-1185">Reference proteome</keyword>
<sequence>MLLTISVINYTAVDNQLKSRLSRPEIVAREYIMALWKATACREMTTQGIQTLVDDLTKHWGCLTPLGMDTSTGDFPVSEIVMPVFKKFPQALQKAWDLKVISEPGSDDDL</sequence>
<dbReference type="AlphaFoldDB" id="A0A0V1MJQ6"/>
<reference evidence="1 2" key="1">
    <citation type="submission" date="2015-01" db="EMBL/GenBank/DDBJ databases">
        <title>Evolution of Trichinella species and genotypes.</title>
        <authorList>
            <person name="Korhonen P.K."/>
            <person name="Edoardo P."/>
            <person name="Giuseppe L.R."/>
            <person name="Gasser R.B."/>
        </authorList>
    </citation>
    <scope>NUCLEOTIDE SEQUENCE [LARGE SCALE GENOMIC DNA]</scope>
    <source>
        <strain evidence="1">ISS1980</strain>
    </source>
</reference>
<organism evidence="1 2">
    <name type="scientific">Trichinella papuae</name>
    <dbReference type="NCBI Taxonomy" id="268474"/>
    <lineage>
        <taxon>Eukaryota</taxon>
        <taxon>Metazoa</taxon>
        <taxon>Ecdysozoa</taxon>
        <taxon>Nematoda</taxon>
        <taxon>Enoplea</taxon>
        <taxon>Dorylaimia</taxon>
        <taxon>Trichinellida</taxon>
        <taxon>Trichinellidae</taxon>
        <taxon>Trichinella</taxon>
    </lineage>
</organism>
<accession>A0A0V1MJQ6</accession>
<dbReference type="EMBL" id="JYDO01000084">
    <property type="protein sequence ID" value="KRZ72091.1"/>
    <property type="molecule type" value="Genomic_DNA"/>
</dbReference>
<dbReference type="OrthoDB" id="5984724at2759"/>
<proteinExistence type="predicted"/>
<evidence type="ECO:0000313" key="1">
    <source>
        <dbReference type="EMBL" id="KRZ72091.1"/>
    </source>
</evidence>
<comment type="caution">
    <text evidence="1">The sequence shown here is derived from an EMBL/GenBank/DDBJ whole genome shotgun (WGS) entry which is preliminary data.</text>
</comment>
<protein>
    <submittedName>
        <fullName evidence="1">Uncharacterized protein</fullName>
    </submittedName>
</protein>
<evidence type="ECO:0000313" key="2">
    <source>
        <dbReference type="Proteomes" id="UP000054843"/>
    </source>
</evidence>
<gene>
    <name evidence="1" type="ORF">T10_11334</name>
</gene>